<feature type="compositionally biased region" description="Low complexity" evidence="1">
    <location>
        <begin position="465"/>
        <end position="475"/>
    </location>
</feature>
<dbReference type="EMBL" id="AP026867">
    <property type="protein sequence ID" value="BDS14286.1"/>
    <property type="molecule type" value="Genomic_DNA"/>
</dbReference>
<gene>
    <name evidence="3" type="ORF">AsAng_0050650</name>
</gene>
<dbReference type="KEGG" id="aup:AsAng_0050650"/>
<feature type="compositionally biased region" description="Polar residues" evidence="1">
    <location>
        <begin position="400"/>
        <end position="418"/>
    </location>
</feature>
<evidence type="ECO:0000313" key="4">
    <source>
        <dbReference type="Proteomes" id="UP001060919"/>
    </source>
</evidence>
<organism evidence="3 4">
    <name type="scientific">Aureispira anguillae</name>
    <dbReference type="NCBI Taxonomy" id="2864201"/>
    <lineage>
        <taxon>Bacteria</taxon>
        <taxon>Pseudomonadati</taxon>
        <taxon>Bacteroidota</taxon>
        <taxon>Saprospiria</taxon>
        <taxon>Saprospirales</taxon>
        <taxon>Saprospiraceae</taxon>
        <taxon>Aureispira</taxon>
    </lineage>
</organism>
<dbReference type="Proteomes" id="UP001060919">
    <property type="component" value="Chromosome"/>
</dbReference>
<sequence length="512" mass="57817">MGCSSCSSGADGTPQGCGNKGGCSSGSCNKLNSFDWLSHIELPDYGNYDLVEVSFKNGARKEIYKKPEFVHISTGDMVAVESTASGYDIGEVSLMGELVLLQLKKHRIKDNAVLPNILRIANERDLERLNNARESEREAMIRARVIVRDLGLEMKIGDVEYQGDKRKITFYYTADGRVDFRELIRVFAREYKVKIEMRQIGARQESARIGGIGSCGRELCCSTWLTNFKSVSTVAARYQNLAINQSKLSGQCGRLKCCLNYELNTYLEVLQEFPKNVNSIKTKKGNATLIKTDIFKRIMYFAYRTEFGISEIHQLSVEQVKELHEQNKKGVLPEDLKDVSRPNDFIEEKEEIGFVDGAGSLELKQLEKKKRSRNRNKNKNRNKQNQNQNGAQKPHKKTPKSSNRTKPTNKTGNQNKNTHSTKHKKPANNSKQKSKGLQNKTTNKSVSNKPQDSNKNNVKQSPVGNKNNASVNNSKAKSKNTSRNRNRNRNRRKNQSPKSNNNANNNKSSKKE</sequence>
<dbReference type="RefSeq" id="WP_264789507.1">
    <property type="nucleotide sequence ID" value="NZ_AP026867.1"/>
</dbReference>
<feature type="compositionally biased region" description="Low complexity" evidence="1">
    <location>
        <begin position="496"/>
        <end position="512"/>
    </location>
</feature>
<dbReference type="InterPro" id="IPR047767">
    <property type="entry name" value="PSP1-like"/>
</dbReference>
<feature type="region of interest" description="Disordered" evidence="1">
    <location>
        <begin position="363"/>
        <end position="512"/>
    </location>
</feature>
<dbReference type="NCBIfam" id="NF041131">
    <property type="entry name" value="RicT_YaaT_fam"/>
    <property type="match status" value="1"/>
</dbReference>
<reference evidence="3" key="1">
    <citation type="submission" date="2022-09" db="EMBL/GenBank/DDBJ databases">
        <title>Aureispira anguillicida sp. nov., isolated from Leptocephalus of Japanese eel Anguilla japonica.</title>
        <authorList>
            <person name="Yuasa K."/>
            <person name="Mekata T."/>
            <person name="Ikunari K."/>
        </authorList>
    </citation>
    <scope>NUCLEOTIDE SEQUENCE</scope>
    <source>
        <strain evidence="3">EL160426</strain>
    </source>
</reference>
<dbReference type="Pfam" id="PF04468">
    <property type="entry name" value="PSP1"/>
    <property type="match status" value="1"/>
</dbReference>
<dbReference type="InterPro" id="IPR007557">
    <property type="entry name" value="PSP1_C"/>
</dbReference>
<feature type="domain" description="PSP1 C-terminal" evidence="2">
    <location>
        <begin position="115"/>
        <end position="200"/>
    </location>
</feature>
<dbReference type="PANTHER" id="PTHR43830:SF3">
    <property type="entry name" value="PROTEIN PSP1"/>
    <property type="match status" value="1"/>
</dbReference>
<name>A0A916DVE9_9BACT</name>
<protein>
    <recommendedName>
        <fullName evidence="2">PSP1 C-terminal domain-containing protein</fullName>
    </recommendedName>
</protein>
<evidence type="ECO:0000259" key="2">
    <source>
        <dbReference type="PROSITE" id="PS51411"/>
    </source>
</evidence>
<evidence type="ECO:0000313" key="3">
    <source>
        <dbReference type="EMBL" id="BDS14286.1"/>
    </source>
</evidence>
<feature type="compositionally biased region" description="Polar residues" evidence="1">
    <location>
        <begin position="427"/>
        <end position="464"/>
    </location>
</feature>
<dbReference type="AlphaFoldDB" id="A0A916DVE9"/>
<feature type="compositionally biased region" description="Basic residues" evidence="1">
    <location>
        <begin position="367"/>
        <end position="382"/>
    </location>
</feature>
<feature type="compositionally biased region" description="Basic residues" evidence="1">
    <location>
        <begin position="476"/>
        <end position="495"/>
    </location>
</feature>
<accession>A0A916DVE9</accession>
<dbReference type="PANTHER" id="PTHR43830">
    <property type="entry name" value="PROTEIN PSP1"/>
    <property type="match status" value="1"/>
</dbReference>
<dbReference type="GO" id="GO:0005737">
    <property type="term" value="C:cytoplasm"/>
    <property type="evidence" value="ECO:0007669"/>
    <property type="project" value="TreeGrafter"/>
</dbReference>
<evidence type="ECO:0000256" key="1">
    <source>
        <dbReference type="SAM" id="MobiDB-lite"/>
    </source>
</evidence>
<proteinExistence type="predicted"/>
<dbReference type="PROSITE" id="PS51411">
    <property type="entry name" value="PSP1_C"/>
    <property type="match status" value="1"/>
</dbReference>
<keyword evidence="4" id="KW-1185">Reference proteome</keyword>